<dbReference type="InterPro" id="IPR004839">
    <property type="entry name" value="Aminotransferase_I/II_large"/>
</dbReference>
<dbReference type="EC" id="2.6.1.-" evidence="4"/>
<dbReference type="InterPro" id="IPR050881">
    <property type="entry name" value="LL-DAP_aminotransferase"/>
</dbReference>
<comment type="similarity">
    <text evidence="4">Belongs to the class-I pyridoxal-phosphate-dependent aminotransferase family.</text>
</comment>
<proteinExistence type="inferred from homology"/>
<dbReference type="Gene3D" id="3.40.640.10">
    <property type="entry name" value="Type I PLP-dependent aspartate aminotransferase-like (Major domain)"/>
    <property type="match status" value="1"/>
</dbReference>
<reference evidence="6" key="2">
    <citation type="submission" date="2023-01" db="EMBL/GenBank/DDBJ databases">
        <title>Draft genome sequence of Portibacter lacus strain NBRC 108769.</title>
        <authorList>
            <person name="Sun Q."/>
            <person name="Mori K."/>
        </authorList>
    </citation>
    <scope>NUCLEOTIDE SEQUENCE</scope>
    <source>
        <strain evidence="6">NBRC 108769</strain>
    </source>
</reference>
<keyword evidence="3 4" id="KW-0808">Transferase</keyword>
<keyword evidence="2 4" id="KW-0032">Aminotransferase</keyword>
<comment type="caution">
    <text evidence="6">The sequence shown here is derived from an EMBL/GenBank/DDBJ whole genome shotgun (WGS) entry which is preliminary data.</text>
</comment>
<dbReference type="EMBL" id="BSOH01000027">
    <property type="protein sequence ID" value="GLR19267.1"/>
    <property type="molecule type" value="Genomic_DNA"/>
</dbReference>
<evidence type="ECO:0000256" key="4">
    <source>
        <dbReference type="RuleBase" id="RU000481"/>
    </source>
</evidence>
<evidence type="ECO:0000256" key="1">
    <source>
        <dbReference type="ARBA" id="ARBA00001933"/>
    </source>
</evidence>
<reference evidence="6" key="1">
    <citation type="journal article" date="2014" name="Int. J. Syst. Evol. Microbiol.">
        <title>Complete genome sequence of Corynebacterium casei LMG S-19264T (=DSM 44701T), isolated from a smear-ripened cheese.</title>
        <authorList>
            <consortium name="US DOE Joint Genome Institute (JGI-PGF)"/>
            <person name="Walter F."/>
            <person name="Albersmeier A."/>
            <person name="Kalinowski J."/>
            <person name="Ruckert C."/>
        </authorList>
    </citation>
    <scope>NUCLEOTIDE SEQUENCE</scope>
    <source>
        <strain evidence="6">NBRC 108769</strain>
    </source>
</reference>
<dbReference type="Gene3D" id="3.90.1150.10">
    <property type="entry name" value="Aspartate Aminotransferase, domain 1"/>
    <property type="match status" value="1"/>
</dbReference>
<dbReference type="InterPro" id="IPR015421">
    <property type="entry name" value="PyrdxlP-dep_Trfase_major"/>
</dbReference>
<gene>
    <name evidence="6" type="ORF">GCM10007940_38830</name>
</gene>
<dbReference type="PROSITE" id="PS00105">
    <property type="entry name" value="AA_TRANSFER_CLASS_1"/>
    <property type="match status" value="1"/>
</dbReference>
<comment type="cofactor">
    <cofactor evidence="1 4">
        <name>pyridoxal 5'-phosphate</name>
        <dbReference type="ChEBI" id="CHEBI:597326"/>
    </cofactor>
</comment>
<evidence type="ECO:0000313" key="6">
    <source>
        <dbReference type="EMBL" id="GLR19267.1"/>
    </source>
</evidence>
<dbReference type="PANTHER" id="PTHR42832">
    <property type="entry name" value="AMINO ACID AMINOTRANSFERASE"/>
    <property type="match status" value="1"/>
</dbReference>
<dbReference type="Pfam" id="PF00155">
    <property type="entry name" value="Aminotran_1_2"/>
    <property type="match status" value="1"/>
</dbReference>
<dbReference type="Proteomes" id="UP001156666">
    <property type="component" value="Unassembled WGS sequence"/>
</dbReference>
<accession>A0AA37SSL6</accession>
<dbReference type="CDD" id="cd00609">
    <property type="entry name" value="AAT_like"/>
    <property type="match status" value="1"/>
</dbReference>
<name>A0AA37SSL6_9BACT</name>
<dbReference type="InterPro" id="IPR015422">
    <property type="entry name" value="PyrdxlP-dep_Trfase_small"/>
</dbReference>
<keyword evidence="7" id="KW-1185">Reference proteome</keyword>
<evidence type="ECO:0000256" key="2">
    <source>
        <dbReference type="ARBA" id="ARBA00022576"/>
    </source>
</evidence>
<dbReference type="SUPFAM" id="SSF53383">
    <property type="entry name" value="PLP-dependent transferases"/>
    <property type="match status" value="1"/>
</dbReference>
<organism evidence="6 7">
    <name type="scientific">Portibacter lacus</name>
    <dbReference type="NCBI Taxonomy" id="1099794"/>
    <lineage>
        <taxon>Bacteria</taxon>
        <taxon>Pseudomonadati</taxon>
        <taxon>Bacteroidota</taxon>
        <taxon>Saprospiria</taxon>
        <taxon>Saprospirales</taxon>
        <taxon>Haliscomenobacteraceae</taxon>
        <taxon>Portibacter</taxon>
    </lineage>
</organism>
<dbReference type="GO" id="GO:0008483">
    <property type="term" value="F:transaminase activity"/>
    <property type="evidence" value="ECO:0007669"/>
    <property type="project" value="UniProtKB-KW"/>
</dbReference>
<dbReference type="InterPro" id="IPR004838">
    <property type="entry name" value="NHTrfase_class1_PyrdxlP-BS"/>
</dbReference>
<dbReference type="InterPro" id="IPR015424">
    <property type="entry name" value="PyrdxlP-dep_Trfase"/>
</dbReference>
<dbReference type="AlphaFoldDB" id="A0AA37SSL6"/>
<evidence type="ECO:0000256" key="3">
    <source>
        <dbReference type="ARBA" id="ARBA00022679"/>
    </source>
</evidence>
<dbReference type="GO" id="GO:0030170">
    <property type="term" value="F:pyridoxal phosphate binding"/>
    <property type="evidence" value="ECO:0007669"/>
    <property type="project" value="InterPro"/>
</dbReference>
<evidence type="ECO:0000259" key="5">
    <source>
        <dbReference type="Pfam" id="PF00155"/>
    </source>
</evidence>
<sequence>MIVKQASRLNHVKEYYFSHKLREVGQMNADGKDVINLGIGKPDLAPPAEAVTALKNAAENDSYHGYQSYSGLPELRKAFADWYLKYFDTTLNPASEILPLIGSKEGIMHITMSFLEKGDQVLIPNPGYPAYESAAKLSGAESVLYNLTAENNWLPNFKELEAMDLSKVKLMWINYPNMPTGARGNKETFEKLVALCKENSILLCHDNPYSFILNKEQFSILSIEGAMDCCLELNSLSKSHNMSGWRVGMLGGRSDYIQTILKFKSNMDSGMFRALQEGAIAALSMDQAWFDSLTETYTERKVEAEKIIDLLGCSYKGDQSGMFLWAKIQDHYKDAIELADEILYGANVFITPGNIFGSNGNRYIRISLCQPSSLLAQARERIEKFKLER</sequence>
<feature type="domain" description="Aminotransferase class I/classII large" evidence="5">
    <location>
        <begin position="32"/>
        <end position="382"/>
    </location>
</feature>
<evidence type="ECO:0000313" key="7">
    <source>
        <dbReference type="Proteomes" id="UP001156666"/>
    </source>
</evidence>
<dbReference type="PANTHER" id="PTHR42832:SF3">
    <property type="entry name" value="L-GLUTAMINE--4-(METHYLSULFANYL)-2-OXOBUTANOATE AMINOTRANSFERASE"/>
    <property type="match status" value="1"/>
</dbReference>
<protein>
    <recommendedName>
        <fullName evidence="4">Aminotransferase</fullName>
        <ecNumber evidence="4">2.6.1.-</ecNumber>
    </recommendedName>
</protein>